<sequence>MKKPLIGILPLFDADKESYWMLPGYMKGIEDAGGIPVMLPLSTDQETLEVLASTFDGFLFTGGQDLNPAMYNENIKDGCGELCHDRDKMEEALFQLVMHLDKPVFGICRGLQLFNVLLGGTLYQDIPTEMLTKTKITHKQNPPYDKPVHSVYIEAGNILHQILDTEVLMVNSYHHQGIKKLSNQLVCVAQSEDGLVEAVVIPNKTFALAVQWHPEFSYQTDDRSFRLFVEFVESCK</sequence>
<dbReference type="InterPro" id="IPR011697">
    <property type="entry name" value="Peptidase_C26"/>
</dbReference>
<gene>
    <name evidence="1" type="ORF">JCM9140_3558</name>
</gene>
<protein>
    <submittedName>
        <fullName evidence="1">Glutamine amidotransferase</fullName>
    </submittedName>
</protein>
<evidence type="ECO:0000313" key="2">
    <source>
        <dbReference type="Proteomes" id="UP000018890"/>
    </source>
</evidence>
<dbReference type="SUPFAM" id="SSF52317">
    <property type="entry name" value="Class I glutamine amidotransferase-like"/>
    <property type="match status" value="1"/>
</dbReference>
<dbReference type="InterPro" id="IPR044668">
    <property type="entry name" value="PuuD-like"/>
</dbReference>
<dbReference type="AlphaFoldDB" id="W4Q6X0"/>
<dbReference type="EMBL" id="BAUT01000049">
    <property type="protein sequence ID" value="GAE27413.1"/>
    <property type="molecule type" value="Genomic_DNA"/>
</dbReference>
<dbReference type="PANTHER" id="PTHR43235">
    <property type="entry name" value="GLUTAMINE AMIDOTRANSFERASE PB2B2.05-RELATED"/>
    <property type="match status" value="1"/>
</dbReference>
<dbReference type="GO" id="GO:0016740">
    <property type="term" value="F:transferase activity"/>
    <property type="evidence" value="ECO:0007669"/>
    <property type="project" value="UniProtKB-KW"/>
</dbReference>
<dbReference type="RefSeq" id="WP_034748614.1">
    <property type="nucleotide sequence ID" value="NZ_BAUT01000049.1"/>
</dbReference>
<evidence type="ECO:0000313" key="1">
    <source>
        <dbReference type="EMBL" id="GAE27413.1"/>
    </source>
</evidence>
<name>W4Q6X0_9BACI</name>
<accession>W4Q6X0</accession>
<organism evidence="1 2">
    <name type="scientific">Halalkalibacter wakoensis JCM 9140</name>
    <dbReference type="NCBI Taxonomy" id="1236970"/>
    <lineage>
        <taxon>Bacteria</taxon>
        <taxon>Bacillati</taxon>
        <taxon>Bacillota</taxon>
        <taxon>Bacilli</taxon>
        <taxon>Bacillales</taxon>
        <taxon>Bacillaceae</taxon>
        <taxon>Halalkalibacter</taxon>
    </lineage>
</organism>
<dbReference type="Pfam" id="PF07722">
    <property type="entry name" value="Peptidase_C26"/>
    <property type="match status" value="1"/>
</dbReference>
<dbReference type="InterPro" id="IPR029062">
    <property type="entry name" value="Class_I_gatase-like"/>
</dbReference>
<dbReference type="Proteomes" id="UP000018890">
    <property type="component" value="Unassembled WGS sequence"/>
</dbReference>
<dbReference type="GO" id="GO:0006598">
    <property type="term" value="P:polyamine catabolic process"/>
    <property type="evidence" value="ECO:0007669"/>
    <property type="project" value="TreeGrafter"/>
</dbReference>
<dbReference type="GO" id="GO:0005829">
    <property type="term" value="C:cytosol"/>
    <property type="evidence" value="ECO:0007669"/>
    <property type="project" value="TreeGrafter"/>
</dbReference>
<dbReference type="OrthoDB" id="9813383at2"/>
<dbReference type="PROSITE" id="PS51273">
    <property type="entry name" value="GATASE_TYPE_1"/>
    <property type="match status" value="1"/>
</dbReference>
<reference evidence="1" key="1">
    <citation type="journal article" date="2014" name="Genome Announc.">
        <title>Draft Genome Sequences of Three Alkaliphilic Bacillus Strains, Bacillus wakoensis JCM 9140T, Bacillus akibai JCM 9157T, and Bacillus hemicellulosilyticus JCM 9152T.</title>
        <authorList>
            <person name="Yuki M."/>
            <person name="Oshima K."/>
            <person name="Suda W."/>
            <person name="Oshida Y."/>
            <person name="Kitamura K."/>
            <person name="Iida T."/>
            <person name="Hattori M."/>
            <person name="Ohkuma M."/>
        </authorList>
    </citation>
    <scope>NUCLEOTIDE SEQUENCE [LARGE SCALE GENOMIC DNA]</scope>
    <source>
        <strain evidence="1">JCM 9140</strain>
    </source>
</reference>
<proteinExistence type="predicted"/>
<comment type="caution">
    <text evidence="1">The sequence shown here is derived from an EMBL/GenBank/DDBJ whole genome shotgun (WGS) entry which is preliminary data.</text>
</comment>
<dbReference type="CDD" id="cd01745">
    <property type="entry name" value="GATase1_2"/>
    <property type="match status" value="1"/>
</dbReference>
<keyword evidence="1" id="KW-0315">Glutamine amidotransferase</keyword>
<keyword evidence="2" id="KW-1185">Reference proteome</keyword>
<dbReference type="PANTHER" id="PTHR43235:SF1">
    <property type="entry name" value="GLUTAMINE AMIDOTRANSFERASE PB2B2.05-RELATED"/>
    <property type="match status" value="1"/>
</dbReference>
<dbReference type="STRING" id="1236970.JCM9140_3558"/>
<dbReference type="Gene3D" id="3.40.50.880">
    <property type="match status" value="1"/>
</dbReference>
<keyword evidence="1" id="KW-0808">Transferase</keyword>
<dbReference type="GO" id="GO:0033969">
    <property type="term" value="F:gamma-glutamyl-gamma-aminobutyrate hydrolase activity"/>
    <property type="evidence" value="ECO:0007669"/>
    <property type="project" value="TreeGrafter"/>
</dbReference>